<evidence type="ECO:0000313" key="4">
    <source>
        <dbReference type="Proteomes" id="UP000291151"/>
    </source>
</evidence>
<organism evidence="3 4">
    <name type="scientific">Ureibacillus thermophilus</name>
    <dbReference type="NCBI Taxonomy" id="367743"/>
    <lineage>
        <taxon>Bacteria</taxon>
        <taxon>Bacillati</taxon>
        <taxon>Bacillota</taxon>
        <taxon>Bacilli</taxon>
        <taxon>Bacillales</taxon>
        <taxon>Caryophanaceae</taxon>
        <taxon>Ureibacillus</taxon>
    </lineage>
</organism>
<accession>A0A4P6UWR3</accession>
<gene>
    <name evidence="3" type="ORF">DKZ56_15155</name>
</gene>
<evidence type="ECO:0000256" key="1">
    <source>
        <dbReference type="SAM" id="SignalP"/>
    </source>
</evidence>
<dbReference type="PANTHER" id="PTHR43308:SF5">
    <property type="entry name" value="S-LAYER PROTEIN _ PEPTIDOGLYCAN ENDO-BETA-N-ACETYLGLUCOSAMINIDASE"/>
    <property type="match status" value="1"/>
</dbReference>
<feature type="signal peptide" evidence="1">
    <location>
        <begin position="1"/>
        <end position="26"/>
    </location>
</feature>
<dbReference type="AlphaFoldDB" id="A0A4P6UWR3"/>
<dbReference type="KEGG" id="uth:DKZ56_15155"/>
<dbReference type="EMBL" id="CP036528">
    <property type="protein sequence ID" value="QBK27035.1"/>
    <property type="molecule type" value="Genomic_DNA"/>
</dbReference>
<feature type="domain" description="SLH" evidence="2">
    <location>
        <begin position="27"/>
        <end position="87"/>
    </location>
</feature>
<evidence type="ECO:0000259" key="2">
    <source>
        <dbReference type="PROSITE" id="PS51272"/>
    </source>
</evidence>
<proteinExistence type="predicted"/>
<feature type="domain" description="SLH" evidence="2">
    <location>
        <begin position="88"/>
        <end position="151"/>
    </location>
</feature>
<keyword evidence="4" id="KW-1185">Reference proteome</keyword>
<feature type="chain" id="PRO_5020658367" evidence="1">
    <location>
        <begin position="27"/>
        <end position="218"/>
    </location>
</feature>
<sequence>MKFIKKWGISFIIGIAAICISPPAKAAENPFVDVSPKDAHYQAIVELFDKGIVEGTSSKTFESYKAVTRKEAALFIVNALQFDTFDGEDPGFKDVPKSSKYYGAIAVLSQKKIISGYPDGTFKPNHPLTRSQIAKMLSLAFELDISKNTTTPFEDVNTIQDIPTRQYIQTLVDYKITTGTTPTTFSPYQSLTRGQLATFLKRAIDAVDAANFEFIGVE</sequence>
<name>A0A4P6UWR3_9BACL</name>
<dbReference type="InterPro" id="IPR051465">
    <property type="entry name" value="Cell_Envelope_Struct_Comp"/>
</dbReference>
<dbReference type="PROSITE" id="PS51272">
    <property type="entry name" value="SLH"/>
    <property type="match status" value="3"/>
</dbReference>
<dbReference type="InterPro" id="IPR001119">
    <property type="entry name" value="SLH_dom"/>
</dbReference>
<dbReference type="PANTHER" id="PTHR43308">
    <property type="entry name" value="OUTER MEMBRANE PROTEIN ALPHA-RELATED"/>
    <property type="match status" value="1"/>
</dbReference>
<protein>
    <submittedName>
        <fullName evidence="3">S-layer homology domain-containing protein</fullName>
    </submittedName>
</protein>
<keyword evidence="1" id="KW-0732">Signal</keyword>
<feature type="domain" description="SLH" evidence="2">
    <location>
        <begin position="154"/>
        <end position="214"/>
    </location>
</feature>
<reference evidence="3 4" key="1">
    <citation type="submission" date="2019-02" db="EMBL/GenBank/DDBJ databases">
        <title>Ureibacillus thermophilus.</title>
        <authorList>
            <person name="Sunny J.S."/>
            <person name="Natarajan A."/>
            <person name="Saleena L.M."/>
        </authorList>
    </citation>
    <scope>NUCLEOTIDE SEQUENCE [LARGE SCALE GENOMIC DNA]</scope>
    <source>
        <strain evidence="3 4">LM102</strain>
    </source>
</reference>
<evidence type="ECO:0000313" key="3">
    <source>
        <dbReference type="EMBL" id="QBK27035.1"/>
    </source>
</evidence>
<dbReference type="Pfam" id="PF00395">
    <property type="entry name" value="SLH"/>
    <property type="match status" value="3"/>
</dbReference>
<dbReference type="Proteomes" id="UP000291151">
    <property type="component" value="Chromosome"/>
</dbReference>
<dbReference type="RefSeq" id="WP_208650709.1">
    <property type="nucleotide sequence ID" value="NZ_CP036528.1"/>
</dbReference>